<feature type="coiled-coil region" evidence="4">
    <location>
        <begin position="286"/>
        <end position="348"/>
    </location>
</feature>
<evidence type="ECO:0000256" key="1">
    <source>
        <dbReference type="ARBA" id="ARBA00023224"/>
    </source>
</evidence>
<proteinExistence type="inferred from homology"/>
<dbReference type="InterPro" id="IPR004090">
    <property type="entry name" value="Chemotax_Me-accpt_rcpt"/>
</dbReference>
<evidence type="ECO:0000259" key="6">
    <source>
        <dbReference type="PROSITE" id="PS50111"/>
    </source>
</evidence>
<dbReference type="InterPro" id="IPR021796">
    <property type="entry name" value="Tll0287-like_dom"/>
</dbReference>
<dbReference type="PATRIC" id="fig|1526658.3.peg.3291"/>
<evidence type="ECO:0000256" key="3">
    <source>
        <dbReference type="PROSITE-ProRule" id="PRU00284"/>
    </source>
</evidence>
<protein>
    <recommendedName>
        <fullName evidence="10">Chemotaxis protein</fullName>
    </recommendedName>
</protein>
<evidence type="ECO:0000259" key="7">
    <source>
        <dbReference type="PROSITE" id="PS50885"/>
    </source>
</evidence>
<evidence type="ECO:0000256" key="4">
    <source>
        <dbReference type="SAM" id="Coils"/>
    </source>
</evidence>
<dbReference type="Pfam" id="PF11845">
    <property type="entry name" value="Tll0287-like"/>
    <property type="match status" value="1"/>
</dbReference>
<feature type="domain" description="Methyl-accepting transducer" evidence="6">
    <location>
        <begin position="313"/>
        <end position="574"/>
    </location>
</feature>
<feature type="transmembrane region" description="Helical" evidence="5">
    <location>
        <begin position="225"/>
        <end position="245"/>
    </location>
</feature>
<dbReference type="PROSITE" id="PS50111">
    <property type="entry name" value="CHEMOTAXIS_TRANSDUC_2"/>
    <property type="match status" value="1"/>
</dbReference>
<dbReference type="GO" id="GO:0006935">
    <property type="term" value="P:chemotaxis"/>
    <property type="evidence" value="ECO:0007669"/>
    <property type="project" value="InterPro"/>
</dbReference>
<comment type="caution">
    <text evidence="8">The sequence shown here is derived from an EMBL/GenBank/DDBJ whole genome shotgun (WGS) entry which is preliminary data.</text>
</comment>
<evidence type="ECO:0000256" key="2">
    <source>
        <dbReference type="ARBA" id="ARBA00029447"/>
    </source>
</evidence>
<keyword evidence="5" id="KW-0812">Transmembrane</keyword>
<dbReference type="PANTHER" id="PTHR32089:SF112">
    <property type="entry name" value="LYSOZYME-LIKE PROTEIN-RELATED"/>
    <property type="match status" value="1"/>
</dbReference>
<dbReference type="PRINTS" id="PR00260">
    <property type="entry name" value="CHEMTRNSDUCR"/>
</dbReference>
<comment type="similarity">
    <text evidence="2">Belongs to the methyl-accepting chemotaxis (MCP) protein family.</text>
</comment>
<dbReference type="InterPro" id="IPR003660">
    <property type="entry name" value="HAMP_dom"/>
</dbReference>
<dbReference type="InterPro" id="IPR004089">
    <property type="entry name" value="MCPsignal_dom"/>
</dbReference>
<accession>A0A0N1N3K1</accession>
<evidence type="ECO:0000313" key="9">
    <source>
        <dbReference type="Proteomes" id="UP000037822"/>
    </source>
</evidence>
<dbReference type="PANTHER" id="PTHR32089">
    <property type="entry name" value="METHYL-ACCEPTING CHEMOTAXIS PROTEIN MCPB"/>
    <property type="match status" value="1"/>
</dbReference>
<reference evidence="8 9" key="1">
    <citation type="submission" date="2015-07" db="EMBL/GenBank/DDBJ databases">
        <title>Whole genome sequencing of Bosea vaviloviae isolated from cave pool.</title>
        <authorList>
            <person name="Tan N.E.H."/>
            <person name="Lee Y.P."/>
            <person name="Gan H.M."/>
            <person name="Barton H."/>
            <person name="Savka M.A."/>
        </authorList>
    </citation>
    <scope>NUCLEOTIDE SEQUENCE [LARGE SCALE GENOMIC DNA]</scope>
    <source>
        <strain evidence="8 9">SD260</strain>
    </source>
</reference>
<dbReference type="Gene3D" id="6.10.340.10">
    <property type="match status" value="1"/>
</dbReference>
<dbReference type="EMBL" id="LGSZ01000022">
    <property type="protein sequence ID" value="KPH82219.1"/>
    <property type="molecule type" value="Genomic_DNA"/>
</dbReference>
<dbReference type="Gene3D" id="1.10.287.950">
    <property type="entry name" value="Methyl-accepting chemotaxis protein"/>
    <property type="match status" value="1"/>
</dbReference>
<dbReference type="CDD" id="cd06225">
    <property type="entry name" value="HAMP"/>
    <property type="match status" value="1"/>
</dbReference>
<dbReference type="Proteomes" id="UP000037822">
    <property type="component" value="Unassembled WGS sequence"/>
</dbReference>
<dbReference type="PROSITE" id="PS50885">
    <property type="entry name" value="HAMP"/>
    <property type="match status" value="1"/>
</dbReference>
<evidence type="ECO:0000256" key="5">
    <source>
        <dbReference type="SAM" id="Phobius"/>
    </source>
</evidence>
<name>A0A0N1N3K1_9HYPH</name>
<keyword evidence="5" id="KW-0472">Membrane</keyword>
<dbReference type="Pfam" id="PF00015">
    <property type="entry name" value="MCPsignal"/>
    <property type="match status" value="1"/>
</dbReference>
<keyword evidence="1 3" id="KW-0807">Transducer</keyword>
<dbReference type="GO" id="GO:0007165">
    <property type="term" value="P:signal transduction"/>
    <property type="evidence" value="ECO:0007669"/>
    <property type="project" value="UniProtKB-KW"/>
</dbReference>
<keyword evidence="4" id="KW-0175">Coiled coil</keyword>
<gene>
    <name evidence="8" type="ORF">AE618_04765</name>
</gene>
<dbReference type="AlphaFoldDB" id="A0A0N1N3K1"/>
<feature type="domain" description="HAMP" evidence="7">
    <location>
        <begin position="245"/>
        <end position="298"/>
    </location>
</feature>
<keyword evidence="5" id="KW-1133">Transmembrane helix</keyword>
<dbReference type="SUPFAM" id="SSF58104">
    <property type="entry name" value="Methyl-accepting chemotaxis protein (MCP) signaling domain"/>
    <property type="match status" value="1"/>
</dbReference>
<dbReference type="Pfam" id="PF00672">
    <property type="entry name" value="HAMP"/>
    <property type="match status" value="1"/>
</dbReference>
<organism evidence="8 9">
    <name type="scientific">Bosea vaviloviae</name>
    <dbReference type="NCBI Taxonomy" id="1526658"/>
    <lineage>
        <taxon>Bacteria</taxon>
        <taxon>Pseudomonadati</taxon>
        <taxon>Pseudomonadota</taxon>
        <taxon>Alphaproteobacteria</taxon>
        <taxon>Hyphomicrobiales</taxon>
        <taxon>Boseaceae</taxon>
        <taxon>Bosea</taxon>
    </lineage>
</organism>
<dbReference type="RefSeq" id="WP_054207880.1">
    <property type="nucleotide sequence ID" value="NZ_LGSZ01000022.1"/>
</dbReference>
<dbReference type="OrthoDB" id="9789782at2"/>
<evidence type="ECO:0008006" key="10">
    <source>
        <dbReference type="Google" id="ProtNLM"/>
    </source>
</evidence>
<evidence type="ECO:0000313" key="8">
    <source>
        <dbReference type="EMBL" id="KPH82219.1"/>
    </source>
</evidence>
<sequence length="594" mass="63544">MSDPAPSPDSVAYVTAGRSLVWSIIFPVAAVTCLLLAALVVYLPDTIVGIEIRAARARAIAWGAQLTELRAMYSGNVVAKLSSGGETKATADYIGQPHAIPVPTTFILDYAARISGPGNEIRLISPFPWPQRQGRPAFDGFQADAWKALSQGGVGSFSSIEGSGPQAVLRVAVPDRMAQSCVDCHNSHPQSPKKDWKLGDVRGLVEIKQPLAVVTQEAREIVWRLTFWGAAATLVLLLVFAIVAMRVVRPLRDLTGTIGQLARDRNDVTVPYVERRDELGIVARALQMLKRERETFLHLRREADEEARSRLARAGRLHEFNAGLGQDLDRLRSEVASSSSAIRAATAEVATLSAVSGDLVRDAEQHADKLAHAGQSVIGLADAIGTAVSAVETHLTTVGDHAVWNIQRSRDAEERTLRLASEVAGIGDVVGVIRDIAEQINLLALNATIEAARAGLAGRGFAVVAAEVKALASRTASATEDIAHRIATIQTASGEVAAQITSMTDGLAGEGERAGQLAHRLREDVAVSGDIGRHMRTVFDEARAMLDALDRIRTETKAARGSFEALDEASRRVDATVEVLDKHACALSREIASP</sequence>
<dbReference type="GO" id="GO:0016020">
    <property type="term" value="C:membrane"/>
    <property type="evidence" value="ECO:0007669"/>
    <property type="project" value="InterPro"/>
</dbReference>
<feature type="transmembrane region" description="Helical" evidence="5">
    <location>
        <begin position="20"/>
        <end position="43"/>
    </location>
</feature>
<dbReference type="SMART" id="SM00283">
    <property type="entry name" value="MA"/>
    <property type="match status" value="1"/>
</dbReference>
<keyword evidence="9" id="KW-1185">Reference proteome</keyword>
<dbReference type="GO" id="GO:0004888">
    <property type="term" value="F:transmembrane signaling receptor activity"/>
    <property type="evidence" value="ECO:0007669"/>
    <property type="project" value="InterPro"/>
</dbReference>